<proteinExistence type="predicted"/>
<comment type="caution">
    <text evidence="1">The sequence shown here is derived from an EMBL/GenBank/DDBJ whole genome shotgun (WGS) entry which is preliminary data.</text>
</comment>
<feature type="non-terminal residue" evidence="1">
    <location>
        <position position="1"/>
    </location>
</feature>
<name>A0A699WMN8_TANCI</name>
<dbReference type="AlphaFoldDB" id="A0A699WMN8"/>
<gene>
    <name evidence="1" type="ORF">Tci_920382</name>
</gene>
<reference evidence="1" key="1">
    <citation type="journal article" date="2019" name="Sci. Rep.">
        <title>Draft genome of Tanacetum cinerariifolium, the natural source of mosquito coil.</title>
        <authorList>
            <person name="Yamashiro T."/>
            <person name="Shiraishi A."/>
            <person name="Satake H."/>
            <person name="Nakayama K."/>
        </authorList>
    </citation>
    <scope>NUCLEOTIDE SEQUENCE</scope>
</reference>
<accession>A0A699WMN8</accession>
<sequence>GCGPGGFGSNGVGVAVDVFGGGGGRVEADALKVFGNVFGGDVLGGPLGFPN</sequence>
<dbReference type="EMBL" id="BKCJ011721731">
    <property type="protein sequence ID" value="GFD48413.1"/>
    <property type="molecule type" value="Genomic_DNA"/>
</dbReference>
<protein>
    <submittedName>
        <fullName evidence="1">Uncharacterized protein</fullName>
    </submittedName>
</protein>
<organism evidence="1">
    <name type="scientific">Tanacetum cinerariifolium</name>
    <name type="common">Dalmatian daisy</name>
    <name type="synonym">Chrysanthemum cinerariifolium</name>
    <dbReference type="NCBI Taxonomy" id="118510"/>
    <lineage>
        <taxon>Eukaryota</taxon>
        <taxon>Viridiplantae</taxon>
        <taxon>Streptophyta</taxon>
        <taxon>Embryophyta</taxon>
        <taxon>Tracheophyta</taxon>
        <taxon>Spermatophyta</taxon>
        <taxon>Magnoliopsida</taxon>
        <taxon>eudicotyledons</taxon>
        <taxon>Gunneridae</taxon>
        <taxon>Pentapetalae</taxon>
        <taxon>asterids</taxon>
        <taxon>campanulids</taxon>
        <taxon>Asterales</taxon>
        <taxon>Asteraceae</taxon>
        <taxon>Asteroideae</taxon>
        <taxon>Anthemideae</taxon>
        <taxon>Anthemidinae</taxon>
        <taxon>Tanacetum</taxon>
    </lineage>
</organism>
<evidence type="ECO:0000313" key="1">
    <source>
        <dbReference type="EMBL" id="GFD48413.1"/>
    </source>
</evidence>